<dbReference type="EMBL" id="VUNS01000019">
    <property type="protein sequence ID" value="MST98448.1"/>
    <property type="molecule type" value="Genomic_DNA"/>
</dbReference>
<evidence type="ECO:0000256" key="5">
    <source>
        <dbReference type="ARBA" id="ARBA00022448"/>
    </source>
</evidence>
<dbReference type="GO" id="GO:0006865">
    <property type="term" value="P:amino acid transport"/>
    <property type="evidence" value="ECO:0007669"/>
    <property type="project" value="UniProtKB-KW"/>
</dbReference>
<dbReference type="Pfam" id="PF00528">
    <property type="entry name" value="BPD_transp_1"/>
    <property type="match status" value="1"/>
</dbReference>
<evidence type="ECO:0000256" key="10">
    <source>
        <dbReference type="ARBA" id="ARBA00023136"/>
    </source>
</evidence>
<comment type="caution">
    <text evidence="13">The sequence shown here is derived from an EMBL/GenBank/DDBJ whole genome shotgun (WGS) entry which is preliminary data.</text>
</comment>
<dbReference type="GO" id="GO:0043190">
    <property type="term" value="C:ATP-binding cassette (ABC) transporter complex"/>
    <property type="evidence" value="ECO:0007669"/>
    <property type="project" value="InterPro"/>
</dbReference>
<dbReference type="AlphaFoldDB" id="A0A844G7N0"/>
<evidence type="ECO:0000256" key="1">
    <source>
        <dbReference type="ARBA" id="ARBA00003159"/>
    </source>
</evidence>
<keyword evidence="7 11" id="KW-0812">Transmembrane</keyword>
<keyword evidence="9 11" id="KW-1133">Transmembrane helix</keyword>
<feature type="transmembrane region" description="Helical" evidence="11">
    <location>
        <begin position="36"/>
        <end position="59"/>
    </location>
</feature>
<evidence type="ECO:0000313" key="13">
    <source>
        <dbReference type="EMBL" id="MST98448.1"/>
    </source>
</evidence>
<accession>A0A844G7N0</accession>
<gene>
    <name evidence="13" type="ORF">FYJ85_15510</name>
</gene>
<comment type="similarity">
    <text evidence="3">Belongs to the binding-protein-dependent transport system permease family. HisMQ subfamily.</text>
</comment>
<evidence type="ECO:0000256" key="9">
    <source>
        <dbReference type="ARBA" id="ARBA00022989"/>
    </source>
</evidence>
<dbReference type="RefSeq" id="WP_154419442.1">
    <property type="nucleotide sequence ID" value="NZ_CALXOB010000052.1"/>
</dbReference>
<feature type="transmembrane region" description="Helical" evidence="11">
    <location>
        <begin position="146"/>
        <end position="163"/>
    </location>
</feature>
<dbReference type="InterPro" id="IPR035906">
    <property type="entry name" value="MetI-like_sf"/>
</dbReference>
<comment type="function">
    <text evidence="1">Part of the binding-protein-dependent transport system for glutamine; probably responsible for the translocation of the substrate across the membrane.</text>
</comment>
<dbReference type="InterPro" id="IPR000515">
    <property type="entry name" value="MetI-like"/>
</dbReference>
<evidence type="ECO:0000256" key="7">
    <source>
        <dbReference type="ARBA" id="ARBA00022692"/>
    </source>
</evidence>
<dbReference type="Proteomes" id="UP000435649">
    <property type="component" value="Unassembled WGS sequence"/>
</dbReference>
<dbReference type="GO" id="GO:0022857">
    <property type="term" value="F:transmembrane transporter activity"/>
    <property type="evidence" value="ECO:0007669"/>
    <property type="project" value="InterPro"/>
</dbReference>
<dbReference type="PANTHER" id="PTHR30614">
    <property type="entry name" value="MEMBRANE COMPONENT OF AMINO ACID ABC TRANSPORTER"/>
    <property type="match status" value="1"/>
</dbReference>
<feature type="transmembrane region" description="Helical" evidence="11">
    <location>
        <begin position="106"/>
        <end position="125"/>
    </location>
</feature>
<keyword evidence="5 11" id="KW-0813">Transport</keyword>
<evidence type="ECO:0000256" key="3">
    <source>
        <dbReference type="ARBA" id="ARBA00010072"/>
    </source>
</evidence>
<dbReference type="CDD" id="cd06261">
    <property type="entry name" value="TM_PBP2"/>
    <property type="match status" value="1"/>
</dbReference>
<keyword evidence="8" id="KW-0029">Amino-acid transport</keyword>
<dbReference type="PROSITE" id="PS50928">
    <property type="entry name" value="ABC_TM1"/>
    <property type="match status" value="1"/>
</dbReference>
<keyword evidence="14" id="KW-1185">Reference proteome</keyword>
<evidence type="ECO:0000259" key="12">
    <source>
        <dbReference type="PROSITE" id="PS50928"/>
    </source>
</evidence>
<dbReference type="Gene3D" id="1.10.3720.10">
    <property type="entry name" value="MetI-like"/>
    <property type="match status" value="1"/>
</dbReference>
<name>A0A844G7N0_9BACT</name>
<sequence>MNAALNYLRSSWADFSESFYINFIKDDRWHYLSDGFLVTIEVAFCAVLVGVLVGFTVAVIRSTHDKTGKLRLLDFLCRVYLTVIRGTPVVVQLLIIYFVIFGSVNISKVLVAIVAFGVNSGAYVAEIIRGGIMSVDKGQFEAGRSLGLGYGQTMIYIILPQAFKNVLPALGNEFIVLLKETSVSGYIALQDLTKGGDIIRSQTYTAFLPLIAVAGIYLAVVMLFSWLLGKLERRLKNNE</sequence>
<feature type="domain" description="ABC transmembrane type-1" evidence="12">
    <location>
        <begin position="36"/>
        <end position="228"/>
    </location>
</feature>
<dbReference type="PANTHER" id="PTHR30614:SF20">
    <property type="entry name" value="GLUTAMINE TRANSPORT SYSTEM PERMEASE PROTEIN GLNP"/>
    <property type="match status" value="1"/>
</dbReference>
<evidence type="ECO:0000313" key="14">
    <source>
        <dbReference type="Proteomes" id="UP000435649"/>
    </source>
</evidence>
<keyword evidence="10 11" id="KW-0472">Membrane</keyword>
<dbReference type="SUPFAM" id="SSF161098">
    <property type="entry name" value="MetI-like"/>
    <property type="match status" value="1"/>
</dbReference>
<dbReference type="FunFam" id="1.10.3720.10:FF:000033">
    <property type="entry name" value="Polar amino acid ABC transporter permease"/>
    <property type="match status" value="1"/>
</dbReference>
<evidence type="ECO:0000256" key="8">
    <source>
        <dbReference type="ARBA" id="ARBA00022970"/>
    </source>
</evidence>
<organism evidence="13 14">
    <name type="scientific">Victivallis lenta</name>
    <dbReference type="NCBI Taxonomy" id="2606640"/>
    <lineage>
        <taxon>Bacteria</taxon>
        <taxon>Pseudomonadati</taxon>
        <taxon>Lentisphaerota</taxon>
        <taxon>Lentisphaeria</taxon>
        <taxon>Victivallales</taxon>
        <taxon>Victivallaceae</taxon>
        <taxon>Victivallis</taxon>
    </lineage>
</organism>
<feature type="transmembrane region" description="Helical" evidence="11">
    <location>
        <begin position="206"/>
        <end position="228"/>
    </location>
</feature>
<dbReference type="InterPro" id="IPR043429">
    <property type="entry name" value="ArtM/GltK/GlnP/TcyL/YhdX-like"/>
</dbReference>
<dbReference type="InterPro" id="IPR010065">
    <property type="entry name" value="AA_ABC_transptr_permease_3TM"/>
</dbReference>
<dbReference type="NCBIfam" id="TIGR01726">
    <property type="entry name" value="HEQRo_perm_3TM"/>
    <property type="match status" value="1"/>
</dbReference>
<comment type="subcellular location">
    <subcellularLocation>
        <location evidence="2">Cell inner membrane</location>
        <topology evidence="2">Multi-pass membrane protein</topology>
    </subcellularLocation>
    <subcellularLocation>
        <location evidence="11">Cell membrane</location>
        <topology evidence="11">Multi-pass membrane protein</topology>
    </subcellularLocation>
</comment>
<evidence type="ECO:0000256" key="2">
    <source>
        <dbReference type="ARBA" id="ARBA00004429"/>
    </source>
</evidence>
<protein>
    <recommendedName>
        <fullName evidence="4">Putative glutamine transport system permease protein GlnP</fullName>
    </recommendedName>
</protein>
<reference evidence="13 14" key="1">
    <citation type="submission" date="2019-08" db="EMBL/GenBank/DDBJ databases">
        <title>In-depth cultivation of the pig gut microbiome towards novel bacterial diversity and tailored functional studies.</title>
        <authorList>
            <person name="Wylensek D."/>
            <person name="Hitch T.C.A."/>
            <person name="Clavel T."/>
        </authorList>
    </citation>
    <scope>NUCLEOTIDE SEQUENCE [LARGE SCALE GENOMIC DNA]</scope>
    <source>
        <strain evidence="13 14">BBE-744-WT-12</strain>
    </source>
</reference>
<evidence type="ECO:0000256" key="6">
    <source>
        <dbReference type="ARBA" id="ARBA00022475"/>
    </source>
</evidence>
<evidence type="ECO:0000256" key="4">
    <source>
        <dbReference type="ARBA" id="ARBA00016506"/>
    </source>
</evidence>
<keyword evidence="6" id="KW-1003">Cell membrane</keyword>
<feature type="transmembrane region" description="Helical" evidence="11">
    <location>
        <begin position="79"/>
        <end position="100"/>
    </location>
</feature>
<proteinExistence type="inferred from homology"/>
<evidence type="ECO:0000256" key="11">
    <source>
        <dbReference type="RuleBase" id="RU363032"/>
    </source>
</evidence>